<dbReference type="SUPFAM" id="SSF47336">
    <property type="entry name" value="ACP-like"/>
    <property type="match status" value="1"/>
</dbReference>
<reference evidence="4" key="1">
    <citation type="submission" date="2024-06" db="EMBL/GenBank/DDBJ databases">
        <authorList>
            <person name="Yang R."/>
        </authorList>
    </citation>
    <scope>NUCLEOTIDE SEQUENCE</scope>
</reference>
<organism evidence="4">
    <name type="scientific">Vibrio phage P018-4</name>
    <dbReference type="NCBI Taxonomy" id="3229728"/>
    <lineage>
        <taxon>Viruses</taxon>
        <taxon>Duplodnaviria</taxon>
        <taxon>Heunggongvirae</taxon>
        <taxon>Uroviricota</taxon>
        <taxon>Caudoviricetes</taxon>
    </lineage>
</organism>
<evidence type="ECO:0000259" key="3">
    <source>
        <dbReference type="PROSITE" id="PS50075"/>
    </source>
</evidence>
<dbReference type="GO" id="GO:0016020">
    <property type="term" value="C:membrane"/>
    <property type="evidence" value="ECO:0007669"/>
    <property type="project" value="GOC"/>
</dbReference>
<keyword evidence="2" id="KW-0597">Phosphoprotein</keyword>
<feature type="domain" description="Carrier" evidence="3">
    <location>
        <begin position="4"/>
        <end position="79"/>
    </location>
</feature>
<dbReference type="PANTHER" id="PTHR20863">
    <property type="entry name" value="ACYL CARRIER PROTEIN"/>
    <property type="match status" value="1"/>
</dbReference>
<dbReference type="PANTHER" id="PTHR20863:SF76">
    <property type="entry name" value="CARRIER DOMAIN-CONTAINING PROTEIN"/>
    <property type="match status" value="1"/>
</dbReference>
<dbReference type="Gene3D" id="1.10.1200.10">
    <property type="entry name" value="ACP-like"/>
    <property type="match status" value="1"/>
</dbReference>
<dbReference type="HAMAP" id="MF_01217">
    <property type="entry name" value="Acyl_carrier"/>
    <property type="match status" value="1"/>
</dbReference>
<sequence length="186" mass="21339">MENKEVYDKIDKCISEQLGENVEDIKPYSHLKDDLRMDSLDDVELVMLLEEEFDIDISDEEAEKCKLVKDIYIGILGKLGIVPLSDLELVSDTDCKPEITKTLIPSETTKEALMEVKDCTFTSSDIFQQMLTLAKQNDMFIQFDGFTQDENDTIVVTKQGSDTEYVIETQEQFNQLVESFNVLREV</sequence>
<evidence type="ECO:0000313" key="4">
    <source>
        <dbReference type="EMBL" id="XDG30983.1"/>
    </source>
</evidence>
<dbReference type="GO" id="GO:0009245">
    <property type="term" value="P:lipid A biosynthetic process"/>
    <property type="evidence" value="ECO:0007669"/>
    <property type="project" value="TreeGrafter"/>
</dbReference>
<name>A0AB39AJK2_9CAUD</name>
<proteinExistence type="inferred from homology"/>
<dbReference type="PROSITE" id="PS50075">
    <property type="entry name" value="CARRIER"/>
    <property type="match status" value="1"/>
</dbReference>
<dbReference type="NCBIfam" id="NF002148">
    <property type="entry name" value="PRK00982.1-2"/>
    <property type="match status" value="1"/>
</dbReference>
<keyword evidence="1" id="KW-0596">Phosphopantetheine</keyword>
<dbReference type="InterPro" id="IPR009081">
    <property type="entry name" value="PP-bd_ACP"/>
</dbReference>
<evidence type="ECO:0000256" key="1">
    <source>
        <dbReference type="ARBA" id="ARBA00022450"/>
    </source>
</evidence>
<dbReference type="GO" id="GO:0000035">
    <property type="term" value="F:acyl binding"/>
    <property type="evidence" value="ECO:0007669"/>
    <property type="project" value="TreeGrafter"/>
</dbReference>
<dbReference type="InterPro" id="IPR036736">
    <property type="entry name" value="ACP-like_sf"/>
</dbReference>
<dbReference type="GO" id="GO:0000036">
    <property type="term" value="F:acyl carrier activity"/>
    <property type="evidence" value="ECO:0007669"/>
    <property type="project" value="TreeGrafter"/>
</dbReference>
<dbReference type="EMBL" id="PP934186">
    <property type="protein sequence ID" value="XDG30983.1"/>
    <property type="molecule type" value="Genomic_DNA"/>
</dbReference>
<dbReference type="Pfam" id="PF00550">
    <property type="entry name" value="PP-binding"/>
    <property type="match status" value="1"/>
</dbReference>
<evidence type="ECO:0000256" key="2">
    <source>
        <dbReference type="ARBA" id="ARBA00022553"/>
    </source>
</evidence>
<accession>A0AB39AJK2</accession>
<protein>
    <recommendedName>
        <fullName evidence="3">Carrier domain-containing protein</fullName>
    </recommendedName>
</protein>
<dbReference type="InterPro" id="IPR003231">
    <property type="entry name" value="ACP"/>
</dbReference>